<feature type="region of interest" description="Disordered" evidence="1">
    <location>
        <begin position="1"/>
        <end position="30"/>
    </location>
</feature>
<comment type="caution">
    <text evidence="2">The sequence shown here is derived from an EMBL/GenBank/DDBJ whole genome shotgun (WGS) entry which is preliminary data.</text>
</comment>
<proteinExistence type="predicted"/>
<protein>
    <submittedName>
        <fullName evidence="2">Uncharacterized protein</fullName>
    </submittedName>
</protein>
<gene>
    <name evidence="2" type="ORF">DCK97_27160</name>
</gene>
<accession>A0A3B9ITV9</accession>
<reference evidence="2 3" key="1">
    <citation type="journal article" date="2018" name="Nat. Biotechnol.">
        <title>A standardized bacterial taxonomy based on genome phylogeny substantially revises the tree of life.</title>
        <authorList>
            <person name="Parks D.H."/>
            <person name="Chuvochina M."/>
            <person name="Waite D.W."/>
            <person name="Rinke C."/>
            <person name="Skarshewski A."/>
            <person name="Chaumeil P.A."/>
            <person name="Hugenholtz P."/>
        </authorList>
    </citation>
    <scope>NUCLEOTIDE SEQUENCE [LARGE SCALE GENOMIC DNA]</scope>
    <source>
        <strain evidence="2">UBA8739</strain>
    </source>
</reference>
<evidence type="ECO:0000313" key="2">
    <source>
        <dbReference type="EMBL" id="HAE51098.1"/>
    </source>
</evidence>
<feature type="compositionally biased region" description="Pro residues" evidence="1">
    <location>
        <begin position="7"/>
        <end position="16"/>
    </location>
</feature>
<dbReference type="Proteomes" id="UP000257706">
    <property type="component" value="Unassembled WGS sequence"/>
</dbReference>
<sequence>MSRPSDSPDPAPPGPSDCPEESIPATATPDVSAVIDPRVCLRAAIARGVSDDFMIHGREQPDLPPSDLSHFDF</sequence>
<dbReference type="AlphaFoldDB" id="A0A3B9ITV9"/>
<organism evidence="2 3">
    <name type="scientific">Tistrella mobilis</name>
    <dbReference type="NCBI Taxonomy" id="171437"/>
    <lineage>
        <taxon>Bacteria</taxon>
        <taxon>Pseudomonadati</taxon>
        <taxon>Pseudomonadota</taxon>
        <taxon>Alphaproteobacteria</taxon>
        <taxon>Geminicoccales</taxon>
        <taxon>Geminicoccaceae</taxon>
        <taxon>Tistrella</taxon>
    </lineage>
</organism>
<evidence type="ECO:0000256" key="1">
    <source>
        <dbReference type="SAM" id="MobiDB-lite"/>
    </source>
</evidence>
<name>A0A3B9ITV9_9PROT</name>
<dbReference type="EMBL" id="DMAI01000446">
    <property type="protein sequence ID" value="HAE51098.1"/>
    <property type="molecule type" value="Genomic_DNA"/>
</dbReference>
<evidence type="ECO:0000313" key="3">
    <source>
        <dbReference type="Proteomes" id="UP000257706"/>
    </source>
</evidence>